<evidence type="ECO:0000313" key="2">
    <source>
        <dbReference type="EMBL" id="AXE16566.1"/>
    </source>
</evidence>
<proteinExistence type="predicted"/>
<reference evidence="2 3" key="1">
    <citation type="submission" date="2018-07" db="EMBL/GenBank/DDBJ databases">
        <title>Genome sequencing of Runella.</title>
        <authorList>
            <person name="Baek M.-G."/>
            <person name="Yi H."/>
        </authorList>
    </citation>
    <scope>NUCLEOTIDE SEQUENCE [LARGE SCALE GENOMIC DNA]</scope>
    <source>
        <strain evidence="2 3">HYN0085</strain>
    </source>
</reference>
<feature type="domain" description="VOC" evidence="1">
    <location>
        <begin position="2"/>
        <end position="126"/>
    </location>
</feature>
<dbReference type="KEGG" id="run:DR864_01890"/>
<dbReference type="InterPro" id="IPR029068">
    <property type="entry name" value="Glyas_Bleomycin-R_OHBP_Dase"/>
</dbReference>
<dbReference type="PROSITE" id="PS51819">
    <property type="entry name" value="VOC"/>
    <property type="match status" value="1"/>
</dbReference>
<name>A0A344TD45_9BACT</name>
<dbReference type="CDD" id="cd07263">
    <property type="entry name" value="VOC_like"/>
    <property type="match status" value="1"/>
</dbReference>
<dbReference type="OrthoDB" id="9794917at2"/>
<dbReference type="SUPFAM" id="SSF54593">
    <property type="entry name" value="Glyoxalase/Bleomycin resistance protein/Dihydroxybiphenyl dioxygenase"/>
    <property type="match status" value="1"/>
</dbReference>
<dbReference type="InterPro" id="IPR004360">
    <property type="entry name" value="Glyas_Fos-R_dOase_dom"/>
</dbReference>
<dbReference type="PANTHER" id="PTHR36437">
    <property type="entry name" value="GLYOXALASE/BLEOMYCIN RESISTANCE PROTEIN/DIOXYGENASE"/>
    <property type="match status" value="1"/>
</dbReference>
<keyword evidence="3" id="KW-1185">Reference proteome</keyword>
<dbReference type="RefSeq" id="WP_114065353.1">
    <property type="nucleotide sequence ID" value="NZ_CP030850.1"/>
</dbReference>
<dbReference type="AlphaFoldDB" id="A0A344TD45"/>
<gene>
    <name evidence="2" type="ORF">DR864_01890</name>
</gene>
<dbReference type="InterPro" id="IPR037523">
    <property type="entry name" value="VOC_core"/>
</dbReference>
<dbReference type="Proteomes" id="UP000251993">
    <property type="component" value="Chromosome"/>
</dbReference>
<evidence type="ECO:0000259" key="1">
    <source>
        <dbReference type="PROSITE" id="PS51819"/>
    </source>
</evidence>
<accession>A0A344TD45</accession>
<evidence type="ECO:0000313" key="3">
    <source>
        <dbReference type="Proteomes" id="UP000251993"/>
    </source>
</evidence>
<dbReference type="PANTHER" id="PTHR36437:SF2">
    <property type="entry name" value="GLYOXALASE_BLEOMYCIN RESISTANCE PROTEIN_DIOXYGENASE"/>
    <property type="match status" value="1"/>
</dbReference>
<dbReference type="Gene3D" id="3.10.180.10">
    <property type="entry name" value="2,3-Dihydroxybiphenyl 1,2-Dioxygenase, domain 1"/>
    <property type="match status" value="1"/>
</dbReference>
<protein>
    <submittedName>
        <fullName evidence="2">VOC family protein</fullName>
    </submittedName>
</protein>
<dbReference type="Pfam" id="PF00903">
    <property type="entry name" value="Glyoxalase"/>
    <property type="match status" value="1"/>
</dbReference>
<organism evidence="2 3">
    <name type="scientific">Runella rosea</name>
    <dbReference type="NCBI Taxonomy" id="2259595"/>
    <lineage>
        <taxon>Bacteria</taxon>
        <taxon>Pseudomonadati</taxon>
        <taxon>Bacteroidota</taxon>
        <taxon>Cytophagia</taxon>
        <taxon>Cytophagales</taxon>
        <taxon>Spirosomataceae</taxon>
        <taxon>Runella</taxon>
    </lineage>
</organism>
<sequence>MRIGHLTLLVNNYDEAIFFYTQKLGFILLEDIQLTPEKRWVIVAPSDAQGAGLLLAKAATDEQKQHIGNQTGGRVFLFLYTDDFWQTYENMKAQGVTFLEEPRSEPYGRVVVFQDLYGNKWDLLESKSNAY</sequence>
<dbReference type="EMBL" id="CP030850">
    <property type="protein sequence ID" value="AXE16566.1"/>
    <property type="molecule type" value="Genomic_DNA"/>
</dbReference>